<accession>A0A0C9Y0D6</accession>
<protein>
    <submittedName>
        <fullName evidence="1">Uncharacterized protein</fullName>
    </submittedName>
</protein>
<dbReference type="EMBL" id="KN834482">
    <property type="protein sequence ID" value="KIK10676.1"/>
    <property type="molecule type" value="Genomic_DNA"/>
</dbReference>
<gene>
    <name evidence="1" type="ORF">PISMIDRAFT_690883</name>
</gene>
<reference evidence="1 2" key="1">
    <citation type="submission" date="2014-04" db="EMBL/GenBank/DDBJ databases">
        <authorList>
            <consortium name="DOE Joint Genome Institute"/>
            <person name="Kuo A."/>
            <person name="Kohler A."/>
            <person name="Costa M.D."/>
            <person name="Nagy L.G."/>
            <person name="Floudas D."/>
            <person name="Copeland A."/>
            <person name="Barry K.W."/>
            <person name="Cichocki N."/>
            <person name="Veneault-Fourrey C."/>
            <person name="LaButti K."/>
            <person name="Lindquist E.A."/>
            <person name="Lipzen A."/>
            <person name="Lundell T."/>
            <person name="Morin E."/>
            <person name="Murat C."/>
            <person name="Sun H."/>
            <person name="Tunlid A."/>
            <person name="Henrissat B."/>
            <person name="Grigoriev I.V."/>
            <person name="Hibbett D.S."/>
            <person name="Martin F."/>
            <person name="Nordberg H.P."/>
            <person name="Cantor M.N."/>
            <person name="Hua S.X."/>
        </authorList>
    </citation>
    <scope>NUCLEOTIDE SEQUENCE [LARGE SCALE GENOMIC DNA]</scope>
    <source>
        <strain evidence="1 2">441</strain>
    </source>
</reference>
<evidence type="ECO:0000313" key="1">
    <source>
        <dbReference type="EMBL" id="KIK10676.1"/>
    </source>
</evidence>
<keyword evidence="2" id="KW-1185">Reference proteome</keyword>
<evidence type="ECO:0000313" key="2">
    <source>
        <dbReference type="Proteomes" id="UP000054018"/>
    </source>
</evidence>
<sequence>MYYTLAFEPLGRTFAFEPDALSHCIGTIGRTFALESLDKRSHSSHSHANTAPISAC</sequence>
<proteinExistence type="predicted"/>
<name>A0A0C9Y0D6_9AGAM</name>
<dbReference type="HOGENOM" id="CLU_3015114_0_0_1"/>
<organism evidence="1 2">
    <name type="scientific">Pisolithus microcarpus 441</name>
    <dbReference type="NCBI Taxonomy" id="765257"/>
    <lineage>
        <taxon>Eukaryota</taxon>
        <taxon>Fungi</taxon>
        <taxon>Dikarya</taxon>
        <taxon>Basidiomycota</taxon>
        <taxon>Agaricomycotina</taxon>
        <taxon>Agaricomycetes</taxon>
        <taxon>Agaricomycetidae</taxon>
        <taxon>Boletales</taxon>
        <taxon>Sclerodermatineae</taxon>
        <taxon>Pisolithaceae</taxon>
        <taxon>Pisolithus</taxon>
    </lineage>
</organism>
<dbReference type="Proteomes" id="UP000054018">
    <property type="component" value="Unassembled WGS sequence"/>
</dbReference>
<dbReference type="AlphaFoldDB" id="A0A0C9Y0D6"/>
<reference evidence="2" key="2">
    <citation type="submission" date="2015-01" db="EMBL/GenBank/DDBJ databases">
        <title>Evolutionary Origins and Diversification of the Mycorrhizal Mutualists.</title>
        <authorList>
            <consortium name="DOE Joint Genome Institute"/>
            <consortium name="Mycorrhizal Genomics Consortium"/>
            <person name="Kohler A."/>
            <person name="Kuo A."/>
            <person name="Nagy L.G."/>
            <person name="Floudas D."/>
            <person name="Copeland A."/>
            <person name="Barry K.W."/>
            <person name="Cichocki N."/>
            <person name="Veneault-Fourrey C."/>
            <person name="LaButti K."/>
            <person name="Lindquist E.A."/>
            <person name="Lipzen A."/>
            <person name="Lundell T."/>
            <person name="Morin E."/>
            <person name="Murat C."/>
            <person name="Riley R."/>
            <person name="Ohm R."/>
            <person name="Sun H."/>
            <person name="Tunlid A."/>
            <person name="Henrissat B."/>
            <person name="Grigoriev I.V."/>
            <person name="Hibbett D.S."/>
            <person name="Martin F."/>
        </authorList>
    </citation>
    <scope>NUCLEOTIDE SEQUENCE [LARGE SCALE GENOMIC DNA]</scope>
    <source>
        <strain evidence="2">441</strain>
    </source>
</reference>